<dbReference type="Proteomes" id="UP000634136">
    <property type="component" value="Unassembled WGS sequence"/>
</dbReference>
<dbReference type="AlphaFoldDB" id="A0A834TNK4"/>
<keyword evidence="1" id="KW-0812">Transmembrane</keyword>
<name>A0A834TNK4_9FABA</name>
<comment type="caution">
    <text evidence="2">The sequence shown here is derived from an EMBL/GenBank/DDBJ whole genome shotgun (WGS) entry which is preliminary data.</text>
</comment>
<reference evidence="2" key="1">
    <citation type="submission" date="2020-09" db="EMBL/GenBank/DDBJ databases">
        <title>Genome-Enabled Discovery of Anthraquinone Biosynthesis in Senna tora.</title>
        <authorList>
            <person name="Kang S.-H."/>
            <person name="Pandey R.P."/>
            <person name="Lee C.-M."/>
            <person name="Sim J.-S."/>
            <person name="Jeong J.-T."/>
            <person name="Choi B.-S."/>
            <person name="Jung M."/>
            <person name="Ginzburg D."/>
            <person name="Zhao K."/>
            <person name="Won S.Y."/>
            <person name="Oh T.-J."/>
            <person name="Yu Y."/>
            <person name="Kim N.-H."/>
            <person name="Lee O.R."/>
            <person name="Lee T.-H."/>
            <person name="Bashyal P."/>
            <person name="Kim T.-S."/>
            <person name="Lee W.-H."/>
            <person name="Kawkins C."/>
            <person name="Kim C.-K."/>
            <person name="Kim J.S."/>
            <person name="Ahn B.O."/>
            <person name="Rhee S.Y."/>
            <person name="Sohng J.K."/>
        </authorList>
    </citation>
    <scope>NUCLEOTIDE SEQUENCE</scope>
    <source>
        <tissue evidence="2">Leaf</tissue>
    </source>
</reference>
<protein>
    <submittedName>
        <fullName evidence="2">Putative disease resistance protein</fullName>
    </submittedName>
</protein>
<sequence length="154" mass="16970">MTTPANRTGNDHQQPWNTDMQDVRAYRTDPVQVRSCPLFFVSALIYISSAFVSSGVGLASRNAFRLSFEKTNLPTKTAHWVVAILPQGNTPHFQNQNQQFQSLPKRRGCAVPNPCENQRVCGNRGSKDCVGLKGNHSGEVNPSLDNLEASRTGL</sequence>
<keyword evidence="1" id="KW-1133">Transmembrane helix</keyword>
<keyword evidence="1" id="KW-0472">Membrane</keyword>
<feature type="transmembrane region" description="Helical" evidence="1">
    <location>
        <begin position="38"/>
        <end position="60"/>
    </location>
</feature>
<keyword evidence="3" id="KW-1185">Reference proteome</keyword>
<gene>
    <name evidence="2" type="ORF">G2W53_022853</name>
</gene>
<proteinExistence type="predicted"/>
<evidence type="ECO:0000313" key="3">
    <source>
        <dbReference type="Proteomes" id="UP000634136"/>
    </source>
</evidence>
<organism evidence="2 3">
    <name type="scientific">Senna tora</name>
    <dbReference type="NCBI Taxonomy" id="362788"/>
    <lineage>
        <taxon>Eukaryota</taxon>
        <taxon>Viridiplantae</taxon>
        <taxon>Streptophyta</taxon>
        <taxon>Embryophyta</taxon>
        <taxon>Tracheophyta</taxon>
        <taxon>Spermatophyta</taxon>
        <taxon>Magnoliopsida</taxon>
        <taxon>eudicotyledons</taxon>
        <taxon>Gunneridae</taxon>
        <taxon>Pentapetalae</taxon>
        <taxon>rosids</taxon>
        <taxon>fabids</taxon>
        <taxon>Fabales</taxon>
        <taxon>Fabaceae</taxon>
        <taxon>Caesalpinioideae</taxon>
        <taxon>Cassia clade</taxon>
        <taxon>Senna</taxon>
    </lineage>
</organism>
<evidence type="ECO:0000256" key="1">
    <source>
        <dbReference type="SAM" id="Phobius"/>
    </source>
</evidence>
<accession>A0A834TNK4</accession>
<evidence type="ECO:0000313" key="2">
    <source>
        <dbReference type="EMBL" id="KAF7824709.1"/>
    </source>
</evidence>
<dbReference type="EMBL" id="JAAIUW010000007">
    <property type="protein sequence ID" value="KAF7824709.1"/>
    <property type="molecule type" value="Genomic_DNA"/>
</dbReference>
<dbReference type="OrthoDB" id="1435725at2759"/>